<proteinExistence type="predicted"/>
<dbReference type="EMBL" id="KY684111">
    <property type="protein sequence ID" value="ARF12286.1"/>
    <property type="molecule type" value="Genomic_DNA"/>
</dbReference>
<dbReference type="InterPro" id="IPR036045">
    <property type="entry name" value="Sec1-like_sf"/>
</dbReference>
<gene>
    <name evidence="1" type="ORF">Klosneuvirus_4_101</name>
</gene>
<reference evidence="1" key="1">
    <citation type="journal article" date="2017" name="Science">
        <title>Giant viruses with an expanded complement of translation system components.</title>
        <authorList>
            <person name="Schulz F."/>
            <person name="Yutin N."/>
            <person name="Ivanova N.N."/>
            <person name="Ortega D.R."/>
            <person name="Lee T.K."/>
            <person name="Vierheilig J."/>
            <person name="Daims H."/>
            <person name="Horn M."/>
            <person name="Wagner M."/>
            <person name="Jensen G.J."/>
            <person name="Kyrpides N.C."/>
            <person name="Koonin E.V."/>
            <person name="Woyke T."/>
        </authorList>
    </citation>
    <scope>NUCLEOTIDE SEQUENCE</scope>
    <source>
        <strain evidence="1">KNV1</strain>
    </source>
</reference>
<sequence length="262" mass="31100">MNNDFMDLLILRNIIPQFNIGKNIKSYGDYAKRFEIYLNEDRHKLNPYKNTIIIDRRYFLQSLLADPITYYGNFLEVVDKDEFNKLKTYDLFEIIKDKDIYVASVILNEYTNSFKAMKDDPNKKNKLKELVDMVRLKDELAFHINTLDKIVNKLKHNKEINKDSEFLNVLREFCLKPSEETKQTILKVFGYQHMFTFESLKKAGFMDKRSPIKYNIKKGSDIIFIGGITLDELQYFYEKGIDRVFTTSMIDCNEFLKMVMDA</sequence>
<accession>A0A1V0SKQ1</accession>
<dbReference type="SUPFAM" id="SSF56815">
    <property type="entry name" value="Sec1/munc18-like (SM) proteins"/>
    <property type="match status" value="1"/>
</dbReference>
<protein>
    <submittedName>
        <fullName evidence="1">Uncharacterized protein</fullName>
    </submittedName>
</protein>
<name>A0A1V0SKQ1_9VIRU</name>
<organism evidence="1">
    <name type="scientific">Klosneuvirus KNV1</name>
    <dbReference type="NCBI Taxonomy" id="1977640"/>
    <lineage>
        <taxon>Viruses</taxon>
        <taxon>Varidnaviria</taxon>
        <taxon>Bamfordvirae</taxon>
        <taxon>Nucleocytoviricota</taxon>
        <taxon>Megaviricetes</taxon>
        <taxon>Imitervirales</taxon>
        <taxon>Mimiviridae</taxon>
        <taxon>Klosneuvirinae</taxon>
        <taxon>Klosneuvirus</taxon>
    </lineage>
</organism>
<evidence type="ECO:0000313" key="1">
    <source>
        <dbReference type="EMBL" id="ARF12286.1"/>
    </source>
</evidence>